<sequence>MKKGSQTAKRKVRSDKKRDIKPTISHSLNECVHNLSYILNQPVKDIGEKIIIAAINSRECIEGLSMYFKRDYRHDNTIFRGDFEAEVIQKRNIIQKERIHLRFKAYEHERISALAYSMDCSVSLATTMLLIAGIKNQDVFTQMVDSEVICLLDPGRLKSLKMIQKYISKLNDQHISLFSVISYVAHEVVDTTKTMHEKVNDWIDANIKNID</sequence>
<organism evidence="1 2">
    <name type="scientific">Peribacillus simplex</name>
    <dbReference type="NCBI Taxonomy" id="1478"/>
    <lineage>
        <taxon>Bacteria</taxon>
        <taxon>Bacillati</taxon>
        <taxon>Bacillota</taxon>
        <taxon>Bacilli</taxon>
        <taxon>Bacillales</taxon>
        <taxon>Bacillaceae</taxon>
        <taxon>Peribacillus</taxon>
    </lineage>
</organism>
<name>A0AA90NV92_9BACI</name>
<accession>A0AA90NV92</accession>
<reference evidence="1" key="1">
    <citation type="submission" date="2023-07" db="EMBL/GenBank/DDBJ databases">
        <title>Murine gut Bacillus species.</title>
        <authorList>
            <person name="Gutman E."/>
            <person name="Hashuel R."/>
            <person name="Litvak Y."/>
        </authorList>
    </citation>
    <scope>NUCLEOTIDE SEQUENCE</scope>
    <source>
        <strain evidence="1">RU283</strain>
    </source>
</reference>
<comment type="caution">
    <text evidence="1">The sequence shown here is derived from an EMBL/GenBank/DDBJ whole genome shotgun (WGS) entry which is preliminary data.</text>
</comment>
<proteinExistence type="predicted"/>
<dbReference type="AlphaFoldDB" id="A0AA90NV92"/>
<evidence type="ECO:0000313" key="1">
    <source>
        <dbReference type="EMBL" id="MDP1420369.1"/>
    </source>
</evidence>
<gene>
    <name evidence="1" type="ORF">Q8G35_18765</name>
</gene>
<dbReference type="Proteomes" id="UP001178277">
    <property type="component" value="Unassembled WGS sequence"/>
</dbReference>
<protein>
    <submittedName>
        <fullName evidence="1">Uncharacterized protein</fullName>
    </submittedName>
</protein>
<evidence type="ECO:0000313" key="2">
    <source>
        <dbReference type="Proteomes" id="UP001178277"/>
    </source>
</evidence>
<dbReference type="EMBL" id="JAUUTP010000022">
    <property type="protein sequence ID" value="MDP1420369.1"/>
    <property type="molecule type" value="Genomic_DNA"/>
</dbReference>
<dbReference type="RefSeq" id="WP_305161533.1">
    <property type="nucleotide sequence ID" value="NZ_JAUUTP010000022.1"/>
</dbReference>